<gene>
    <name evidence="9 14" type="primary">panD</name>
    <name evidence="14" type="ORF">NSCAC_1130</name>
</gene>
<feature type="active site" description="Proton donor" evidence="9 10">
    <location>
        <position position="58"/>
    </location>
</feature>
<comment type="PTM">
    <text evidence="9 12">Is synthesized initially as an inactive proenzyme, which is activated by self-cleavage at a specific serine bond to produce a beta-subunit with a hydroxyl group at its C-terminus and an alpha-subunit with a pyruvoyl group at its N-terminus.</text>
</comment>
<evidence type="ECO:0000256" key="9">
    <source>
        <dbReference type="HAMAP-Rule" id="MF_00446"/>
    </source>
</evidence>
<dbReference type="UniPathway" id="UPA00028">
    <property type="reaction ID" value="UER00002"/>
</dbReference>
<comment type="subunit">
    <text evidence="9">Heterooctamer of four alpha and four beta subunits.</text>
</comment>
<dbReference type="Gene3D" id="2.40.40.20">
    <property type="match status" value="1"/>
</dbReference>
<feature type="chain" id="PRO_5029070742" description="Aspartate 1-decarboxylase alpha chain" evidence="9 13">
    <location>
        <begin position="25"/>
        <end position="130"/>
    </location>
</feature>
<accession>A0A7G1QAG7</accession>
<keyword evidence="2 9" id="KW-0566">Pantothenate biosynthesis</keyword>
<dbReference type="CDD" id="cd06919">
    <property type="entry name" value="Asp_decarbox"/>
    <property type="match status" value="1"/>
</dbReference>
<evidence type="ECO:0000256" key="3">
    <source>
        <dbReference type="ARBA" id="ARBA00022793"/>
    </source>
</evidence>
<keyword evidence="3 9" id="KW-0210">Decarboxylase</keyword>
<keyword evidence="7 9" id="KW-0704">Schiff base</keyword>
<reference evidence="14 15" key="1">
    <citation type="submission" date="2020-03" db="EMBL/GenBank/DDBJ databases">
        <authorList>
            <person name="Picone N."/>
        </authorList>
    </citation>
    <scope>NUCLEOTIDE SEQUENCE [LARGE SCALE GENOMIC DNA]</scope>
    <source>
        <strain evidence="14">NSCAC1</strain>
    </source>
</reference>
<dbReference type="SUPFAM" id="SSF50692">
    <property type="entry name" value="ADC-like"/>
    <property type="match status" value="1"/>
</dbReference>
<dbReference type="GO" id="GO:0004068">
    <property type="term" value="F:aspartate 1-decarboxylase activity"/>
    <property type="evidence" value="ECO:0007669"/>
    <property type="project" value="UniProtKB-UniRule"/>
</dbReference>
<evidence type="ECO:0000256" key="10">
    <source>
        <dbReference type="PIRSR" id="PIRSR006246-1"/>
    </source>
</evidence>
<comment type="function">
    <text evidence="9">Catalyzes the pyruvoyl-dependent decarboxylation of aspartate to produce beta-alanine.</text>
</comment>
<comment type="cofactor">
    <cofactor evidence="9 10">
        <name>pyruvate</name>
        <dbReference type="ChEBI" id="CHEBI:15361"/>
    </cofactor>
    <text evidence="9 10">Binds 1 pyruvoyl group covalently per subunit.</text>
</comment>
<evidence type="ECO:0000256" key="8">
    <source>
        <dbReference type="ARBA" id="ARBA00023317"/>
    </source>
</evidence>
<feature type="binding site" evidence="9 11">
    <location>
        <begin position="73"/>
        <end position="75"/>
    </location>
    <ligand>
        <name>substrate</name>
    </ligand>
</feature>
<evidence type="ECO:0000256" key="12">
    <source>
        <dbReference type="PIRSR" id="PIRSR006246-3"/>
    </source>
</evidence>
<protein>
    <recommendedName>
        <fullName evidence="9">Aspartate 1-decarboxylase</fullName>
        <ecNumber evidence="9">4.1.1.11</ecNumber>
    </recommendedName>
    <alternativeName>
        <fullName evidence="9">Aspartate alpha-decarboxylase</fullName>
    </alternativeName>
    <component>
        <recommendedName>
            <fullName evidence="9">Aspartate 1-decarboxylase beta chain</fullName>
        </recommendedName>
    </component>
    <component>
        <recommendedName>
            <fullName evidence="9">Aspartate 1-decarboxylase alpha chain</fullName>
        </recommendedName>
    </component>
</protein>
<keyword evidence="15" id="KW-1185">Reference proteome</keyword>
<keyword evidence="6 9" id="KW-0456">Lyase</keyword>
<sequence length="130" mass="14586">MYLTLLKSKLHRACVTQVELEYEGSCAIDSILLDTAGIKEYEQVHIYNINNGERFITYAMRADPNSQTISLNGAAARKACLNDRLIICTYGMIDSVEAELFKPALVYLNHNNKIVGTHYIPTTERSVDKG</sequence>
<dbReference type="KEGG" id="ntg:NSCAC_1130"/>
<feature type="modified residue" description="Pyruvic acid (Ser)" evidence="9 12">
    <location>
        <position position="25"/>
    </location>
</feature>
<organism evidence="14 15">
    <name type="scientific">Candidatus Nitrosacidococcus tergens</name>
    <dbReference type="NCBI Taxonomy" id="553981"/>
    <lineage>
        <taxon>Bacteria</taxon>
        <taxon>Pseudomonadati</taxon>
        <taxon>Pseudomonadota</taxon>
        <taxon>Gammaproteobacteria</taxon>
        <taxon>Chromatiales</taxon>
        <taxon>Chromatiaceae</taxon>
        <taxon>Candidatus Nitrosacidococcus</taxon>
    </lineage>
</organism>
<dbReference type="Proteomes" id="UP000516072">
    <property type="component" value="Chromosome"/>
</dbReference>
<dbReference type="Pfam" id="PF02261">
    <property type="entry name" value="Asp_decarbox"/>
    <property type="match status" value="1"/>
</dbReference>
<keyword evidence="8 9" id="KW-0670">Pyruvate</keyword>
<dbReference type="EMBL" id="LR778175">
    <property type="protein sequence ID" value="CAB1276354.1"/>
    <property type="molecule type" value="Genomic_DNA"/>
</dbReference>
<dbReference type="HAMAP" id="MF_00446">
    <property type="entry name" value="PanD"/>
    <property type="match status" value="1"/>
</dbReference>
<dbReference type="PANTHER" id="PTHR21012">
    <property type="entry name" value="ASPARTATE 1-DECARBOXYLASE"/>
    <property type="match status" value="1"/>
</dbReference>
<evidence type="ECO:0000256" key="11">
    <source>
        <dbReference type="PIRSR" id="PIRSR006246-2"/>
    </source>
</evidence>
<dbReference type="NCBIfam" id="TIGR00223">
    <property type="entry name" value="panD"/>
    <property type="match status" value="1"/>
</dbReference>
<evidence type="ECO:0000256" key="4">
    <source>
        <dbReference type="ARBA" id="ARBA00022813"/>
    </source>
</evidence>
<dbReference type="GO" id="GO:0005829">
    <property type="term" value="C:cytosol"/>
    <property type="evidence" value="ECO:0007669"/>
    <property type="project" value="TreeGrafter"/>
</dbReference>
<dbReference type="RefSeq" id="WP_197743851.1">
    <property type="nucleotide sequence ID" value="NZ_LR778175.1"/>
</dbReference>
<dbReference type="PIRSF" id="PIRSF006246">
    <property type="entry name" value="Asp_decarbox"/>
    <property type="match status" value="1"/>
</dbReference>
<evidence type="ECO:0000256" key="6">
    <source>
        <dbReference type="ARBA" id="ARBA00023239"/>
    </source>
</evidence>
<dbReference type="GO" id="GO:0006523">
    <property type="term" value="P:alanine biosynthetic process"/>
    <property type="evidence" value="ECO:0007669"/>
    <property type="project" value="InterPro"/>
</dbReference>
<proteinExistence type="inferred from homology"/>
<dbReference type="PANTHER" id="PTHR21012:SF0">
    <property type="entry name" value="ASPARTATE 1-DECARBOXYLASE"/>
    <property type="match status" value="1"/>
</dbReference>
<keyword evidence="5 9" id="KW-0865">Zymogen</keyword>
<feature type="binding site" evidence="9 11">
    <location>
        <position position="57"/>
    </location>
    <ligand>
        <name>substrate</name>
    </ligand>
</feature>
<dbReference type="InterPro" id="IPR009010">
    <property type="entry name" value="Asp_de-COase-like_dom_sf"/>
</dbReference>
<evidence type="ECO:0000313" key="15">
    <source>
        <dbReference type="Proteomes" id="UP000516072"/>
    </source>
</evidence>
<keyword evidence="1 9" id="KW-0963">Cytoplasm</keyword>
<comment type="subcellular location">
    <subcellularLocation>
        <location evidence="9">Cytoplasm</location>
    </subcellularLocation>
</comment>
<feature type="chain" id="PRO_5029070743" description="Aspartate 1-decarboxylase beta chain" evidence="9 13">
    <location>
        <begin position="1"/>
        <end position="24"/>
    </location>
</feature>
<dbReference type="InterPro" id="IPR003190">
    <property type="entry name" value="Asp_decarbox"/>
</dbReference>
<dbReference type="AlphaFoldDB" id="A0A7G1QAG7"/>
<evidence type="ECO:0000256" key="5">
    <source>
        <dbReference type="ARBA" id="ARBA00023145"/>
    </source>
</evidence>
<comment type="similarity">
    <text evidence="9">Belongs to the PanD family.</text>
</comment>
<evidence type="ECO:0000256" key="2">
    <source>
        <dbReference type="ARBA" id="ARBA00022655"/>
    </source>
</evidence>
<evidence type="ECO:0000256" key="13">
    <source>
        <dbReference type="PIRSR" id="PIRSR006246-5"/>
    </source>
</evidence>
<evidence type="ECO:0000313" key="14">
    <source>
        <dbReference type="EMBL" id="CAB1276354.1"/>
    </source>
</evidence>
<comment type="pathway">
    <text evidence="9">Cofactor biosynthesis; (R)-pantothenate biosynthesis; beta-alanine from L-aspartate: step 1/1.</text>
</comment>
<name>A0A7G1QAG7_9GAMM</name>
<keyword evidence="4 9" id="KW-0068">Autocatalytic cleavage</keyword>
<feature type="active site" description="Schiff-base intermediate with substrate; via pyruvic acid" evidence="9 10">
    <location>
        <position position="25"/>
    </location>
</feature>
<evidence type="ECO:0000256" key="1">
    <source>
        <dbReference type="ARBA" id="ARBA00022490"/>
    </source>
</evidence>
<dbReference type="EC" id="4.1.1.11" evidence="9"/>
<dbReference type="GO" id="GO:0015940">
    <property type="term" value="P:pantothenate biosynthetic process"/>
    <property type="evidence" value="ECO:0007669"/>
    <property type="project" value="UniProtKB-UniRule"/>
</dbReference>
<evidence type="ECO:0000256" key="7">
    <source>
        <dbReference type="ARBA" id="ARBA00023270"/>
    </source>
</evidence>
<comment type="catalytic activity">
    <reaction evidence="9">
        <text>L-aspartate + H(+) = beta-alanine + CO2</text>
        <dbReference type="Rhea" id="RHEA:19497"/>
        <dbReference type="ChEBI" id="CHEBI:15378"/>
        <dbReference type="ChEBI" id="CHEBI:16526"/>
        <dbReference type="ChEBI" id="CHEBI:29991"/>
        <dbReference type="ChEBI" id="CHEBI:57966"/>
        <dbReference type="EC" id="4.1.1.11"/>
    </reaction>
</comment>